<feature type="coiled-coil region" evidence="1">
    <location>
        <begin position="139"/>
        <end position="205"/>
    </location>
</feature>
<evidence type="ECO:0000313" key="3">
    <source>
        <dbReference type="Proteomes" id="UP001159405"/>
    </source>
</evidence>
<dbReference type="EMBL" id="CALNXK010000644">
    <property type="protein sequence ID" value="CAH3188693.1"/>
    <property type="molecule type" value="Genomic_DNA"/>
</dbReference>
<gene>
    <name evidence="2" type="ORF">PLOB_00041299</name>
</gene>
<organism evidence="2 3">
    <name type="scientific">Porites lobata</name>
    <dbReference type="NCBI Taxonomy" id="104759"/>
    <lineage>
        <taxon>Eukaryota</taxon>
        <taxon>Metazoa</taxon>
        <taxon>Cnidaria</taxon>
        <taxon>Anthozoa</taxon>
        <taxon>Hexacorallia</taxon>
        <taxon>Scleractinia</taxon>
        <taxon>Fungiina</taxon>
        <taxon>Poritidae</taxon>
        <taxon>Porites</taxon>
    </lineage>
</organism>
<reference evidence="2 3" key="1">
    <citation type="submission" date="2022-05" db="EMBL/GenBank/DDBJ databases">
        <authorList>
            <consortium name="Genoscope - CEA"/>
            <person name="William W."/>
        </authorList>
    </citation>
    <scope>NUCLEOTIDE SEQUENCE [LARGE SCALE GENOMIC DNA]</scope>
</reference>
<protein>
    <submittedName>
        <fullName evidence="2">Uncharacterized protein</fullName>
    </submittedName>
</protein>
<keyword evidence="1" id="KW-0175">Coiled coil</keyword>
<accession>A0ABN8SAW1</accession>
<dbReference type="Gene3D" id="1.20.5.300">
    <property type="match status" value="1"/>
</dbReference>
<evidence type="ECO:0000256" key="1">
    <source>
        <dbReference type="SAM" id="Coils"/>
    </source>
</evidence>
<evidence type="ECO:0000313" key="2">
    <source>
        <dbReference type="EMBL" id="CAH3188693.1"/>
    </source>
</evidence>
<proteinExistence type="predicted"/>
<keyword evidence="3" id="KW-1185">Reference proteome</keyword>
<dbReference type="Proteomes" id="UP001159405">
    <property type="component" value="Unassembled WGS sequence"/>
</dbReference>
<comment type="caution">
    <text evidence="2">The sequence shown here is derived from an EMBL/GenBank/DDBJ whole genome shotgun (WGS) entry which is preliminary data.</text>
</comment>
<sequence>MAKFTGFDNTCDLSAVLGILERASVFHNHVKTNAKDMRSNVRNEWGHCNFDHWTDVKFLRCFQVMETMVRSLGLPKADEKKTLGEISDWEKKGLNLCMGCPVDNDLMTLISVEVTNLENEVANIKQYSSDEANKITAALQTTRDEVDKVHERITDIEKQMETDRKERLEKQEALSSDIEDISNSLAKLDKRVDINKEDISQLKEKQSDLNTTVSSITDDQARLTEDMGALKMDHSHLDARVKALEDGSFKTTNAKIFQVPSRNRCFLWSR</sequence>
<name>A0ABN8SAW1_9CNID</name>